<proteinExistence type="predicted"/>
<organism evidence="2 3">
    <name type="scientific">Westerdykella ornata</name>
    <dbReference type="NCBI Taxonomy" id="318751"/>
    <lineage>
        <taxon>Eukaryota</taxon>
        <taxon>Fungi</taxon>
        <taxon>Dikarya</taxon>
        <taxon>Ascomycota</taxon>
        <taxon>Pezizomycotina</taxon>
        <taxon>Dothideomycetes</taxon>
        <taxon>Pleosporomycetidae</taxon>
        <taxon>Pleosporales</taxon>
        <taxon>Sporormiaceae</taxon>
        <taxon>Westerdykella</taxon>
    </lineage>
</organism>
<name>A0A6A6JDV7_WESOR</name>
<evidence type="ECO:0000313" key="3">
    <source>
        <dbReference type="Proteomes" id="UP000800097"/>
    </source>
</evidence>
<evidence type="ECO:0000313" key="2">
    <source>
        <dbReference type="EMBL" id="KAF2274455.1"/>
    </source>
</evidence>
<feature type="coiled-coil region" evidence="1">
    <location>
        <begin position="81"/>
        <end position="122"/>
    </location>
</feature>
<sequence>MNRSSPLPPNLYYTDRNPKTKRRWTNLSAKQCDRCCVFASSSRHLLNEVSAKDQQAVLLQAKYRRAYINLQLFHADQYSSKKDLLRILRKLEAKISELKETIVQLQDENTNKQDANDRLEYAAMLQLLPHDGSCAPSDVSMRG</sequence>
<evidence type="ECO:0000256" key="1">
    <source>
        <dbReference type="SAM" id="Coils"/>
    </source>
</evidence>
<dbReference type="Proteomes" id="UP000800097">
    <property type="component" value="Unassembled WGS sequence"/>
</dbReference>
<dbReference type="EMBL" id="ML986502">
    <property type="protein sequence ID" value="KAF2274455.1"/>
    <property type="molecule type" value="Genomic_DNA"/>
</dbReference>
<reference evidence="2" key="1">
    <citation type="journal article" date="2020" name="Stud. Mycol.">
        <title>101 Dothideomycetes genomes: a test case for predicting lifestyles and emergence of pathogens.</title>
        <authorList>
            <person name="Haridas S."/>
            <person name="Albert R."/>
            <person name="Binder M."/>
            <person name="Bloem J."/>
            <person name="Labutti K."/>
            <person name="Salamov A."/>
            <person name="Andreopoulos B."/>
            <person name="Baker S."/>
            <person name="Barry K."/>
            <person name="Bills G."/>
            <person name="Bluhm B."/>
            <person name="Cannon C."/>
            <person name="Castanera R."/>
            <person name="Culley D."/>
            <person name="Daum C."/>
            <person name="Ezra D."/>
            <person name="Gonzalez J."/>
            <person name="Henrissat B."/>
            <person name="Kuo A."/>
            <person name="Liang C."/>
            <person name="Lipzen A."/>
            <person name="Lutzoni F."/>
            <person name="Magnuson J."/>
            <person name="Mondo S."/>
            <person name="Nolan M."/>
            <person name="Ohm R."/>
            <person name="Pangilinan J."/>
            <person name="Park H.-J."/>
            <person name="Ramirez L."/>
            <person name="Alfaro M."/>
            <person name="Sun H."/>
            <person name="Tritt A."/>
            <person name="Yoshinaga Y."/>
            <person name="Zwiers L.-H."/>
            <person name="Turgeon B."/>
            <person name="Goodwin S."/>
            <person name="Spatafora J."/>
            <person name="Crous P."/>
            <person name="Grigoriev I."/>
        </authorList>
    </citation>
    <scope>NUCLEOTIDE SEQUENCE</scope>
    <source>
        <strain evidence="2">CBS 379.55</strain>
    </source>
</reference>
<dbReference type="RefSeq" id="XP_033651994.1">
    <property type="nucleotide sequence ID" value="XM_033803273.1"/>
</dbReference>
<gene>
    <name evidence="2" type="ORF">EI97DRAFT_99982</name>
</gene>
<keyword evidence="3" id="KW-1185">Reference proteome</keyword>
<keyword evidence="1" id="KW-0175">Coiled coil</keyword>
<protein>
    <submittedName>
        <fullName evidence="2">Uncharacterized protein</fullName>
    </submittedName>
</protein>
<dbReference type="AlphaFoldDB" id="A0A6A6JDV7"/>
<dbReference type="GeneID" id="54556448"/>
<accession>A0A6A6JDV7</accession>